<comment type="caution">
    <text evidence="2">The sequence shown here is derived from an EMBL/GenBank/DDBJ whole genome shotgun (WGS) entry which is preliminary data.</text>
</comment>
<dbReference type="PANTHER" id="PTHR24410">
    <property type="entry name" value="HL07962P-RELATED"/>
    <property type="match status" value="1"/>
</dbReference>
<dbReference type="EMBL" id="BDRX01000028">
    <property type="protein sequence ID" value="GBF91923.1"/>
    <property type="molecule type" value="Genomic_DNA"/>
</dbReference>
<proteinExistence type="predicted"/>
<dbReference type="CDD" id="cd18186">
    <property type="entry name" value="BTB_POZ_ZBTB_KLHL-like"/>
    <property type="match status" value="1"/>
</dbReference>
<dbReference type="InterPro" id="IPR011333">
    <property type="entry name" value="SKP1/BTB/POZ_sf"/>
</dbReference>
<dbReference type="Proteomes" id="UP000247498">
    <property type="component" value="Unassembled WGS sequence"/>
</dbReference>
<dbReference type="AlphaFoldDB" id="A0A2V0P257"/>
<name>A0A2V0P257_9CHLO</name>
<gene>
    <name evidence="2" type="ORF">Rsub_04647</name>
</gene>
<evidence type="ECO:0000256" key="1">
    <source>
        <dbReference type="SAM" id="MobiDB-lite"/>
    </source>
</evidence>
<feature type="region of interest" description="Disordered" evidence="1">
    <location>
        <begin position="33"/>
        <end position="54"/>
    </location>
</feature>
<dbReference type="PANTHER" id="PTHR24410:SF23">
    <property type="entry name" value="BTB DOMAIN-CONTAINING PROTEIN-RELATED"/>
    <property type="match status" value="1"/>
</dbReference>
<evidence type="ECO:0008006" key="4">
    <source>
        <dbReference type="Google" id="ProtNLM"/>
    </source>
</evidence>
<evidence type="ECO:0000313" key="3">
    <source>
        <dbReference type="Proteomes" id="UP000247498"/>
    </source>
</evidence>
<protein>
    <recommendedName>
        <fullName evidence="4">BACK domain-containing protein</fullName>
    </recommendedName>
</protein>
<dbReference type="InParanoid" id="A0A2V0P257"/>
<reference evidence="2 3" key="1">
    <citation type="journal article" date="2018" name="Sci. Rep.">
        <title>Raphidocelis subcapitata (=Pseudokirchneriella subcapitata) provides an insight into genome evolution and environmental adaptations in the Sphaeropleales.</title>
        <authorList>
            <person name="Suzuki S."/>
            <person name="Yamaguchi H."/>
            <person name="Nakajima N."/>
            <person name="Kawachi M."/>
        </authorList>
    </citation>
    <scope>NUCLEOTIDE SEQUENCE [LARGE SCALE GENOMIC DNA]</scope>
    <source>
        <strain evidence="2 3">NIES-35</strain>
    </source>
</reference>
<organism evidence="2 3">
    <name type="scientific">Raphidocelis subcapitata</name>
    <dbReference type="NCBI Taxonomy" id="307507"/>
    <lineage>
        <taxon>Eukaryota</taxon>
        <taxon>Viridiplantae</taxon>
        <taxon>Chlorophyta</taxon>
        <taxon>core chlorophytes</taxon>
        <taxon>Chlorophyceae</taxon>
        <taxon>CS clade</taxon>
        <taxon>Sphaeropleales</taxon>
        <taxon>Selenastraceae</taxon>
        <taxon>Raphidocelis</taxon>
    </lineage>
</organism>
<dbReference type="OrthoDB" id="549425at2759"/>
<sequence length="502" mass="51736">MAVAVVAGDLSSWFDSTEFADVTVRFVLEGTGAPPTADADAGSEQGAGEERPLQRRRLCSPALRELPAHRLVLAQGSTWARAALGKAWKTEGGTLDILLGSERELEAAELVLRMIYHAARDPGELLSGVAQATVLQVMALADQLGTTGPEAAAAAALAAAPALEWQSVLALASLPPVRARSPALAPLMARVADAVLARFGSCLDSIWRDEDRAATLRALPFGALRTLLTDPRTAASSEEMAFFTAAEWLSANGARASERDEAALVECIRLPGLRSLFSATAAQSSEWVTRHVSAAKLHAAVAAGAAPRELRAGLLAATGCPAVCQLPARPPAPAGEGAAEIVWEMTGDQVAAMAEGRGVPPPPLGQMPLVSGGLVWRGHLRFGAKPSNGPAAVDAVISARGPPGAASFAACVKLTAECSTLVSGGPASIYGAVPRPPRETAAQTFGLTSSKPEAVLSSVLYENPTATHLTSYGSLVAPQLLSSAGAACPVRITVRIQFLKLA</sequence>
<dbReference type="STRING" id="307507.A0A2V0P257"/>
<dbReference type="Gene3D" id="3.30.710.10">
    <property type="entry name" value="Potassium Channel Kv1.1, Chain A"/>
    <property type="match status" value="1"/>
</dbReference>
<evidence type="ECO:0000313" key="2">
    <source>
        <dbReference type="EMBL" id="GBF91923.1"/>
    </source>
</evidence>
<accession>A0A2V0P257</accession>
<dbReference type="InterPro" id="IPR051481">
    <property type="entry name" value="BTB-POZ/Galectin-3-binding"/>
</dbReference>
<keyword evidence="3" id="KW-1185">Reference proteome</keyword>